<reference evidence="1" key="1">
    <citation type="submission" date="2018-02" db="EMBL/GenBank/DDBJ databases">
        <title>Rhizophora mucronata_Transcriptome.</title>
        <authorList>
            <person name="Meera S.P."/>
            <person name="Sreeshan A."/>
            <person name="Augustine A."/>
        </authorList>
    </citation>
    <scope>NUCLEOTIDE SEQUENCE</scope>
    <source>
        <tissue evidence="1">Leaf</tissue>
    </source>
</reference>
<name>A0A2P2Q0T8_RHIMU</name>
<organism evidence="1">
    <name type="scientific">Rhizophora mucronata</name>
    <name type="common">Asiatic mangrove</name>
    <dbReference type="NCBI Taxonomy" id="61149"/>
    <lineage>
        <taxon>Eukaryota</taxon>
        <taxon>Viridiplantae</taxon>
        <taxon>Streptophyta</taxon>
        <taxon>Embryophyta</taxon>
        <taxon>Tracheophyta</taxon>
        <taxon>Spermatophyta</taxon>
        <taxon>Magnoliopsida</taxon>
        <taxon>eudicotyledons</taxon>
        <taxon>Gunneridae</taxon>
        <taxon>Pentapetalae</taxon>
        <taxon>rosids</taxon>
        <taxon>fabids</taxon>
        <taxon>Malpighiales</taxon>
        <taxon>Rhizophoraceae</taxon>
        <taxon>Rhizophora</taxon>
    </lineage>
</organism>
<protein>
    <submittedName>
        <fullName evidence="1">Uncharacterized protein</fullName>
    </submittedName>
</protein>
<dbReference type="EMBL" id="GGEC01080110">
    <property type="protein sequence ID" value="MBX60594.1"/>
    <property type="molecule type" value="Transcribed_RNA"/>
</dbReference>
<evidence type="ECO:0000313" key="1">
    <source>
        <dbReference type="EMBL" id="MBX60594.1"/>
    </source>
</evidence>
<accession>A0A2P2Q0T8</accession>
<dbReference type="AlphaFoldDB" id="A0A2P2Q0T8"/>
<proteinExistence type="predicted"/>
<sequence>MVNHRPFVDVRWLEVKFNQQRCAFLINLGSEFFLSRTLQRRVK</sequence>